<evidence type="ECO:0000313" key="2">
    <source>
        <dbReference type="EMBL" id="UYG17426.1"/>
    </source>
</evidence>
<dbReference type="Proteomes" id="UP001164305">
    <property type="component" value="Chromosome"/>
</dbReference>
<keyword evidence="3" id="KW-1185">Reference proteome</keyword>
<evidence type="ECO:0000313" key="3">
    <source>
        <dbReference type="Proteomes" id="UP001164305"/>
    </source>
</evidence>
<name>A0ABY6G3P8_9MICO</name>
<evidence type="ECO:0000256" key="1">
    <source>
        <dbReference type="SAM" id="MobiDB-lite"/>
    </source>
</evidence>
<gene>
    <name evidence="2" type="ORF">BRM3_03050</name>
</gene>
<protein>
    <submittedName>
        <fullName evidence="2">Uncharacterized protein</fullName>
    </submittedName>
</protein>
<feature type="region of interest" description="Disordered" evidence="1">
    <location>
        <begin position="1"/>
        <end position="62"/>
    </location>
</feature>
<dbReference type="EMBL" id="CP107020">
    <property type="protein sequence ID" value="UYG17426.1"/>
    <property type="molecule type" value="Genomic_DNA"/>
</dbReference>
<reference evidence="2" key="1">
    <citation type="submission" date="2022-10" db="EMBL/GenBank/DDBJ databases">
        <title>Whole-Genome Sequencing of Brachybacterium huguangmaarense BRM-3, Isolated from Betula schmidtii.</title>
        <authorList>
            <person name="Haam D."/>
        </authorList>
    </citation>
    <scope>NUCLEOTIDE SEQUENCE</scope>
    <source>
        <strain evidence="2">BRM-3</strain>
    </source>
</reference>
<dbReference type="RefSeq" id="WP_263594635.1">
    <property type="nucleotide sequence ID" value="NZ_CP107020.1"/>
</dbReference>
<organism evidence="2 3">
    <name type="scientific">Brachybacterium huguangmaarense</name>
    <dbReference type="NCBI Taxonomy" id="1652028"/>
    <lineage>
        <taxon>Bacteria</taxon>
        <taxon>Bacillati</taxon>
        <taxon>Actinomycetota</taxon>
        <taxon>Actinomycetes</taxon>
        <taxon>Micrococcales</taxon>
        <taxon>Dermabacteraceae</taxon>
        <taxon>Brachybacterium</taxon>
    </lineage>
</organism>
<proteinExistence type="predicted"/>
<sequence>MAAGAQLPVGDGGAEGVAAPEVGPDDVVGALEGEEVPASEEDEDGDAEGAVDEDEEPPDVGGVLGVSVEQLVSANVQTSARDVMAPT</sequence>
<feature type="compositionally biased region" description="Acidic residues" evidence="1">
    <location>
        <begin position="32"/>
        <end position="58"/>
    </location>
</feature>
<accession>A0ABY6G3P8</accession>